<evidence type="ECO:0000313" key="7">
    <source>
        <dbReference type="Proteomes" id="UP000614996"/>
    </source>
</evidence>
<feature type="region of interest" description="Disordered" evidence="4">
    <location>
        <begin position="962"/>
        <end position="981"/>
    </location>
</feature>
<name>A0A8J4A5X1_9ACTN</name>
<dbReference type="Pfam" id="PF00668">
    <property type="entry name" value="Condensation"/>
    <property type="match status" value="2"/>
</dbReference>
<dbReference type="GO" id="GO:0009366">
    <property type="term" value="C:enterobactin synthetase complex"/>
    <property type="evidence" value="ECO:0007669"/>
    <property type="project" value="TreeGrafter"/>
</dbReference>
<dbReference type="InterPro" id="IPR001242">
    <property type="entry name" value="Condensation_dom"/>
</dbReference>
<comment type="cofactor">
    <cofactor evidence="1">
        <name>pantetheine 4'-phosphate</name>
        <dbReference type="ChEBI" id="CHEBI:47942"/>
    </cofactor>
</comment>
<dbReference type="GO" id="GO:0031177">
    <property type="term" value="F:phosphopantetheine binding"/>
    <property type="evidence" value="ECO:0007669"/>
    <property type="project" value="InterPro"/>
</dbReference>
<dbReference type="Pfam" id="PF00501">
    <property type="entry name" value="AMP-binding"/>
    <property type="match status" value="2"/>
</dbReference>
<dbReference type="Pfam" id="PF00550">
    <property type="entry name" value="PP-binding"/>
    <property type="match status" value="2"/>
</dbReference>
<proteinExistence type="predicted"/>
<dbReference type="InterPro" id="IPR020845">
    <property type="entry name" value="AMP-binding_CS"/>
</dbReference>
<dbReference type="InterPro" id="IPR000873">
    <property type="entry name" value="AMP-dep_synth/lig_dom"/>
</dbReference>
<feature type="compositionally biased region" description="Low complexity" evidence="4">
    <location>
        <begin position="582"/>
        <end position="606"/>
    </location>
</feature>
<feature type="region of interest" description="Disordered" evidence="4">
    <location>
        <begin position="1266"/>
        <end position="1286"/>
    </location>
</feature>
<dbReference type="Gene3D" id="3.30.300.30">
    <property type="match status" value="2"/>
</dbReference>
<dbReference type="SUPFAM" id="SSF52777">
    <property type="entry name" value="CoA-dependent acyltransferases"/>
    <property type="match status" value="4"/>
</dbReference>
<feature type="region of interest" description="Disordered" evidence="4">
    <location>
        <begin position="558"/>
        <end position="611"/>
    </location>
</feature>
<comment type="caution">
    <text evidence="6">The sequence shown here is derived from an EMBL/GenBank/DDBJ whole genome shotgun (WGS) entry which is preliminary data.</text>
</comment>
<dbReference type="PANTHER" id="PTHR45527">
    <property type="entry name" value="NONRIBOSOMAL PEPTIDE SYNTHETASE"/>
    <property type="match status" value="1"/>
</dbReference>
<dbReference type="GO" id="GO:0008610">
    <property type="term" value="P:lipid biosynthetic process"/>
    <property type="evidence" value="ECO:0007669"/>
    <property type="project" value="UniProtKB-ARBA"/>
</dbReference>
<dbReference type="InterPro" id="IPR045851">
    <property type="entry name" value="AMP-bd_C_sf"/>
</dbReference>
<dbReference type="Pfam" id="PF13193">
    <property type="entry name" value="AMP-binding_C"/>
    <property type="match status" value="1"/>
</dbReference>
<dbReference type="InterPro" id="IPR020806">
    <property type="entry name" value="PKS_PP-bd"/>
</dbReference>
<sequence length="2098" mass="222256">MADPFVTTASYAQERVWLANQLDPESPVYHVIAPLPLPAEADPAAVVTALRGLADRHEPLRTALRLTTEGLVQEIAPTVPVECPTLSIGPDEDAFTEAVRGLVARPMPIDRAPLWHATVLDRGASGRLLLMVVHHAVFDAGSLAVLRTDLTELLAAATAGRAPALPELAIQYADWAAWQREQVTGATDSVGYWLDRLAGLPAVHELPTDRPRPQHASFVGAEHRFTLTDGVTGRLADTARALSATEAMVLLAGYIAVLARLSGRTDIVVGLPVDGRDRPELAPLIGMFVNPVVIRVDAGGDPSFAELVGRVRDAVLGAHEHAEVPVQLLVDRLGLDRDPAVRPLYQLSFNHLPHSGLDASYGTARDDLLLELATTTGRIEYRTDLFDAATVATFADRWQRLLAAGLATPRQRIGALPLLTDEEFAAATAPPVAVAYPDSTLDELIGAQVRRSPEATAVVTEHAELSYAQLWRRAGGLAAELTAAGVGPGVPVAVCADRGPNLLVALLAVLRAGGHYLPVDPGYPTERIRFMLDDATAPVLLADRARLDRLPATGARIRCLDDPIASPDGTPGEPGSHRGSGDPDAGADPGPAVPGAGAGADPARPGSGAGRDPGDAAYLIYTSGSTGRPKGVLTSHRAIVNRLCWMQRRFGLGADDAVLQKTPISFDVSVWELFWPLLAGARVVFARPDGHRDPGYLAELIDRAGVTTAHFVPSMLAPFLDAVSATAGPEPLPAVAGRSLRRIVTSGEELPVALARRCVATLPAAALHNLYGPTEAAVDVTAWHCAPDALAGLATVPLGTPIDNVAVYVLDEQLRPVPPGTVGEICLGGVAPAIGYLHRPAATAASFVPDPYGPPGSRLYRTGDLGRWRPDGSVLEFRGRRDGQVKIRGQRIELGEVEAALRAVPGVRAAAADLRPDATGERVLVGWVVGTAPDRATLRATLPEAAVPAVITTVDRLPVSPSGKLDRAALPTPTGPSGTEQVRYRSTDEEAVAGIWAQVLGVAAIGPDDDFFALGGHSLRAAAILARVRAVLGVEVTLGAMFADPTVAGLARAVAAARAGSGSIAVPHTDELGELPLSAGQQRLWFLHQLDPADPAYNVPIVRRLHGPLDRDALHRALDTVVARHAPLRTRFVDHDGQGRQLVAPPAPVDWEHLDCRGEADPAGAAAAAVADRLRRPFDLTAGPLLRPSLFTVADDEHVLCLVLHHIVADGWSMTVLLDELAAAYSGRALPALPHHYGDHVAWQQAVLTGADAEASLAHWRDSLADPPTLELPTDRPRPAVRGSAGGRVVRDLDPQLTDRLAELAAAEQSTMFMLLLAAYQVLLGRHAGQDDVLVGAPIAGRDRLEFEPLIGYFTNTLVLRGELRGDPTFVDVLRRTRATTLAAYQHQHVPFETLTAELKLPRDTSRTPVFQAVFTFQNQGTSRAEFAGLTTSSYDEGDHPATCDLTLEAWREAGGGLHTRFTYAAELFDRSTIDRLAARFEVLLRAVAGAPGAALSTVDLLTDDERERLRAAEQGPALPPYELVPARVAAADPARVAIRHAGRDVRYAELFGQADRLAARLVDAGVTPGAVVGVHLRPGPDAIAGMLACWRAGAGYLALDPHYPAARLAYMVADSGVRHVIGTDDTWPEVTVVRPDEAGTAPLPAASGPDELAYVCYTSGSTGAPKAVGVPHRALAARVAWMTEHYRITGDDRVVQFASTSFDTHAEELWPALSCGATTLVPDGPAAELPDYLRGGDGASATVLDLPTSYWHELVGTELVDWPAGLRLLILGGDQAGTEALAAWRRVGDRVRVLNTYGPTEATIIATAADLTDVELSHRLPIGRPVGDTRVTVLDPTGRRVPIGVAGELYLGGAGVARGYLGRAAATAAAFVPAPNGERWYRTGDRVRWRADGQLEFLGRFDEQVKVRGHRVEPGEVEAALAARPGVAQAAVLVHRDPGDQPYLVGYVVGTVDATALRADLATVLPAHLLPAAIVVLDRLPLTANGKLDRAALPAPDAPDAADAVPPDGDAEELVAQVWAETLGRGSLAATDNFFDLGGHSLLATRAVARLSAAVELPIPIRTLFGHPTVREFAAELERLLLDDIDELADAELAEPR</sequence>
<organism evidence="6 7">
    <name type="scientific">Actinocatenispora comari</name>
    <dbReference type="NCBI Taxonomy" id="2807577"/>
    <lineage>
        <taxon>Bacteria</taxon>
        <taxon>Bacillati</taxon>
        <taxon>Actinomycetota</taxon>
        <taxon>Actinomycetes</taxon>
        <taxon>Micromonosporales</taxon>
        <taxon>Micromonosporaceae</taxon>
        <taxon>Actinocatenispora</taxon>
    </lineage>
</organism>
<dbReference type="InterPro" id="IPR042099">
    <property type="entry name" value="ANL_N_sf"/>
</dbReference>
<keyword evidence="3" id="KW-0597">Phosphoprotein</keyword>
<dbReference type="EMBL" id="BOPO01000002">
    <property type="protein sequence ID" value="GIL24853.1"/>
    <property type="molecule type" value="Genomic_DNA"/>
</dbReference>
<keyword evidence="7" id="KW-1185">Reference proteome</keyword>
<feature type="domain" description="Carrier" evidence="5">
    <location>
        <begin position="2007"/>
        <end position="2082"/>
    </location>
</feature>
<evidence type="ECO:0000256" key="4">
    <source>
        <dbReference type="SAM" id="MobiDB-lite"/>
    </source>
</evidence>
<dbReference type="Gene3D" id="3.30.559.30">
    <property type="entry name" value="Nonribosomal peptide synthetase, condensation domain"/>
    <property type="match status" value="2"/>
</dbReference>
<dbReference type="CDD" id="cd19531">
    <property type="entry name" value="LCL_NRPS-like"/>
    <property type="match status" value="2"/>
</dbReference>
<dbReference type="Gene3D" id="3.30.559.10">
    <property type="entry name" value="Chloramphenicol acetyltransferase-like domain"/>
    <property type="match status" value="2"/>
</dbReference>
<dbReference type="InterPro" id="IPR025110">
    <property type="entry name" value="AMP-bd_C"/>
</dbReference>
<evidence type="ECO:0000256" key="3">
    <source>
        <dbReference type="ARBA" id="ARBA00022553"/>
    </source>
</evidence>
<dbReference type="SMART" id="SM00823">
    <property type="entry name" value="PKS_PP"/>
    <property type="match status" value="2"/>
</dbReference>
<dbReference type="InterPro" id="IPR010071">
    <property type="entry name" value="AA_adenyl_dom"/>
</dbReference>
<evidence type="ECO:0000259" key="5">
    <source>
        <dbReference type="PROSITE" id="PS50075"/>
    </source>
</evidence>
<dbReference type="PROSITE" id="PS50075">
    <property type="entry name" value="CARRIER"/>
    <property type="match status" value="2"/>
</dbReference>
<dbReference type="InterPro" id="IPR006162">
    <property type="entry name" value="Ppantetheine_attach_site"/>
</dbReference>
<gene>
    <name evidence="6" type="ORF">NUM_01080</name>
</gene>
<dbReference type="GO" id="GO:0047527">
    <property type="term" value="F:2,3-dihydroxybenzoate-serine ligase activity"/>
    <property type="evidence" value="ECO:0007669"/>
    <property type="project" value="TreeGrafter"/>
</dbReference>
<accession>A0A8J4A5X1</accession>
<dbReference type="InterPro" id="IPR036736">
    <property type="entry name" value="ACP-like_sf"/>
</dbReference>
<dbReference type="CDD" id="cd05930">
    <property type="entry name" value="A_NRPS"/>
    <property type="match status" value="1"/>
</dbReference>
<evidence type="ECO:0000313" key="6">
    <source>
        <dbReference type="EMBL" id="GIL24853.1"/>
    </source>
</evidence>
<dbReference type="FunFam" id="3.40.50.980:FF:000002">
    <property type="entry name" value="Enterobactin synthetase component F"/>
    <property type="match status" value="1"/>
</dbReference>
<dbReference type="GO" id="GO:0043041">
    <property type="term" value="P:amino acid activation for nonribosomal peptide biosynthetic process"/>
    <property type="evidence" value="ECO:0007669"/>
    <property type="project" value="TreeGrafter"/>
</dbReference>
<evidence type="ECO:0000256" key="1">
    <source>
        <dbReference type="ARBA" id="ARBA00001957"/>
    </source>
</evidence>
<dbReference type="SUPFAM" id="SSF56801">
    <property type="entry name" value="Acetyl-CoA synthetase-like"/>
    <property type="match status" value="2"/>
</dbReference>
<feature type="domain" description="Carrier" evidence="5">
    <location>
        <begin position="983"/>
        <end position="1058"/>
    </location>
</feature>
<dbReference type="FunFam" id="3.30.300.30:FF:000010">
    <property type="entry name" value="Enterobactin synthetase component F"/>
    <property type="match status" value="1"/>
</dbReference>
<dbReference type="NCBIfam" id="TIGR01733">
    <property type="entry name" value="AA-adenyl-dom"/>
    <property type="match status" value="2"/>
</dbReference>
<dbReference type="RefSeq" id="WP_207122480.1">
    <property type="nucleotide sequence ID" value="NZ_BOPO01000002.1"/>
</dbReference>
<dbReference type="Gene3D" id="2.30.38.10">
    <property type="entry name" value="Luciferase, Domain 3"/>
    <property type="match status" value="1"/>
</dbReference>
<dbReference type="InterPro" id="IPR023213">
    <property type="entry name" value="CAT-like_dom_sf"/>
</dbReference>
<dbReference type="PROSITE" id="PS00012">
    <property type="entry name" value="PHOSPHOPANTETHEINE"/>
    <property type="match status" value="2"/>
</dbReference>
<dbReference type="GO" id="GO:0072330">
    <property type="term" value="P:monocarboxylic acid biosynthetic process"/>
    <property type="evidence" value="ECO:0007669"/>
    <property type="project" value="UniProtKB-ARBA"/>
</dbReference>
<dbReference type="SUPFAM" id="SSF47336">
    <property type="entry name" value="ACP-like"/>
    <property type="match status" value="2"/>
</dbReference>
<dbReference type="InterPro" id="IPR009081">
    <property type="entry name" value="PP-bd_ACP"/>
</dbReference>
<dbReference type="FunFam" id="1.10.1200.10:FF:000016">
    <property type="entry name" value="Non-ribosomal peptide synthase"/>
    <property type="match status" value="1"/>
</dbReference>
<protein>
    <recommendedName>
        <fullName evidence="5">Carrier domain-containing protein</fullName>
    </recommendedName>
</protein>
<reference evidence="7" key="1">
    <citation type="journal article" date="2021" name="Int. J. Syst. Evol. Microbiol.">
        <title>Actinocatenispora comari sp. nov., an endophytic actinomycete isolated from aerial parts of Comarum salesowianum.</title>
        <authorList>
            <person name="Oyunbileg N."/>
            <person name="Iizaka Y."/>
            <person name="Hamada M."/>
            <person name="Davaapurev B.O."/>
            <person name="Fukumoto A."/>
            <person name="Tsetseg B."/>
            <person name="Kato F."/>
            <person name="Tamura T."/>
            <person name="Batkhuu J."/>
            <person name="Anzai Y."/>
        </authorList>
    </citation>
    <scope>NUCLEOTIDE SEQUENCE [LARGE SCALE GENOMIC DNA]</scope>
    <source>
        <strain evidence="7">NUM-2625</strain>
    </source>
</reference>
<dbReference type="PANTHER" id="PTHR45527:SF1">
    <property type="entry name" value="FATTY ACID SYNTHASE"/>
    <property type="match status" value="1"/>
</dbReference>
<dbReference type="GO" id="GO:0005829">
    <property type="term" value="C:cytosol"/>
    <property type="evidence" value="ECO:0007669"/>
    <property type="project" value="TreeGrafter"/>
</dbReference>
<evidence type="ECO:0000256" key="2">
    <source>
        <dbReference type="ARBA" id="ARBA00022450"/>
    </source>
</evidence>
<dbReference type="Gene3D" id="1.10.1200.10">
    <property type="entry name" value="ACP-like"/>
    <property type="match status" value="2"/>
</dbReference>
<keyword evidence="2" id="KW-0596">Phosphopantetheine</keyword>
<dbReference type="Gene3D" id="3.40.50.12780">
    <property type="entry name" value="N-terminal domain of ligase-like"/>
    <property type="match status" value="1"/>
</dbReference>
<dbReference type="Proteomes" id="UP000614996">
    <property type="component" value="Unassembled WGS sequence"/>
</dbReference>
<dbReference type="PROSITE" id="PS00455">
    <property type="entry name" value="AMP_BINDING"/>
    <property type="match status" value="2"/>
</dbReference>
<dbReference type="Gene3D" id="3.40.50.980">
    <property type="match status" value="2"/>
</dbReference>
<dbReference type="GO" id="GO:0009239">
    <property type="term" value="P:enterobactin biosynthetic process"/>
    <property type="evidence" value="ECO:0007669"/>
    <property type="project" value="TreeGrafter"/>
</dbReference>